<evidence type="ECO:0000256" key="4">
    <source>
        <dbReference type="RuleBase" id="RU003445"/>
    </source>
</evidence>
<dbReference type="Proteomes" id="UP000053611">
    <property type="component" value="Unassembled WGS sequence"/>
</dbReference>
<dbReference type="OrthoDB" id="10250488at2759"/>
<evidence type="ECO:0000256" key="3">
    <source>
        <dbReference type="ARBA" id="ARBA00023274"/>
    </source>
</evidence>
<gene>
    <name evidence="5" type="ORF">CC85DRAFT_286870</name>
</gene>
<proteinExistence type="inferred from homology"/>
<evidence type="ECO:0000256" key="2">
    <source>
        <dbReference type="ARBA" id="ARBA00022980"/>
    </source>
</evidence>
<dbReference type="GO" id="GO:0006412">
    <property type="term" value="P:translation"/>
    <property type="evidence" value="ECO:0007669"/>
    <property type="project" value="InterPro"/>
</dbReference>
<dbReference type="EMBL" id="KQ087224">
    <property type="protein sequence ID" value="KLT41063.1"/>
    <property type="molecule type" value="Genomic_DNA"/>
</dbReference>
<organism evidence="5 6">
    <name type="scientific">Cutaneotrichosporon oleaginosum</name>
    <dbReference type="NCBI Taxonomy" id="879819"/>
    <lineage>
        <taxon>Eukaryota</taxon>
        <taxon>Fungi</taxon>
        <taxon>Dikarya</taxon>
        <taxon>Basidiomycota</taxon>
        <taxon>Agaricomycotina</taxon>
        <taxon>Tremellomycetes</taxon>
        <taxon>Trichosporonales</taxon>
        <taxon>Trichosporonaceae</taxon>
        <taxon>Cutaneotrichosporon</taxon>
    </lineage>
</organism>
<sequence>MPQQINDIKRFLEIARRKDAVAARIKKTVVQPKHKGPAITKAQKAAAKPHTVTKFKVRCSKYLYTLVLHDAEKAEKLKQSLPPGLKVDEIAKAAPKKK</sequence>
<dbReference type="InterPro" id="IPR038464">
    <property type="entry name" value="Ribosomal_eL38_sf"/>
</dbReference>
<dbReference type="Pfam" id="PF01781">
    <property type="entry name" value="Ribosomal_L38e"/>
    <property type="match status" value="1"/>
</dbReference>
<dbReference type="GO" id="GO:0022625">
    <property type="term" value="C:cytosolic large ribosomal subunit"/>
    <property type="evidence" value="ECO:0007669"/>
    <property type="project" value="TreeGrafter"/>
</dbReference>
<dbReference type="GO" id="GO:0022618">
    <property type="term" value="P:protein-RNA complex assembly"/>
    <property type="evidence" value="ECO:0007669"/>
    <property type="project" value="TreeGrafter"/>
</dbReference>
<evidence type="ECO:0000313" key="6">
    <source>
        <dbReference type="Proteomes" id="UP000053611"/>
    </source>
</evidence>
<dbReference type="PANTHER" id="PTHR10965">
    <property type="entry name" value="60S RIBOSOMAL PROTEIN L38"/>
    <property type="match status" value="1"/>
</dbReference>
<keyword evidence="2 4" id="KW-0689">Ribosomal protein</keyword>
<dbReference type="AlphaFoldDB" id="A0A0J0XJ21"/>
<dbReference type="InterPro" id="IPR002675">
    <property type="entry name" value="Ribosomal_eL38"/>
</dbReference>
<evidence type="ECO:0000313" key="5">
    <source>
        <dbReference type="EMBL" id="KLT41063.1"/>
    </source>
</evidence>
<dbReference type="GO" id="GO:0003735">
    <property type="term" value="F:structural constituent of ribosome"/>
    <property type="evidence" value="ECO:0007669"/>
    <property type="project" value="InterPro"/>
</dbReference>
<name>A0A0J0XJ21_9TREE</name>
<accession>A0A0J0XJ21</accession>
<keyword evidence="6" id="KW-1185">Reference proteome</keyword>
<dbReference type="STRING" id="879819.A0A0J0XJ21"/>
<dbReference type="Gene3D" id="3.30.720.90">
    <property type="match status" value="1"/>
</dbReference>
<comment type="similarity">
    <text evidence="1 4">Belongs to the eukaryotic ribosomal protein eL38 family.</text>
</comment>
<dbReference type="PANTHER" id="PTHR10965:SF0">
    <property type="entry name" value="LARGE RIBOSOMAL SUBUNIT PROTEIN EL38"/>
    <property type="match status" value="1"/>
</dbReference>
<evidence type="ECO:0000256" key="1">
    <source>
        <dbReference type="ARBA" id="ARBA00007803"/>
    </source>
</evidence>
<protein>
    <submittedName>
        <fullName evidence="5">Ribosomal protein L38e</fullName>
    </submittedName>
</protein>
<keyword evidence="3 4" id="KW-0687">Ribonucleoprotein</keyword>
<reference evidence="5 6" key="1">
    <citation type="submission" date="2015-03" db="EMBL/GenBank/DDBJ databases">
        <title>Genomics and transcriptomics of the oil-accumulating basidiomycete yeast T. oleaginosus allow insights into substrate utilization and the diverse evolutionary trajectories of mating systems in fungi.</title>
        <authorList>
            <consortium name="DOE Joint Genome Institute"/>
            <person name="Kourist R."/>
            <person name="Kracht O."/>
            <person name="Bracharz F."/>
            <person name="Lipzen A."/>
            <person name="Nolan M."/>
            <person name="Ohm R."/>
            <person name="Grigoriev I."/>
            <person name="Sun S."/>
            <person name="Heitman J."/>
            <person name="Bruck T."/>
            <person name="Nowrousian M."/>
        </authorList>
    </citation>
    <scope>NUCLEOTIDE SEQUENCE [LARGE SCALE GENOMIC DNA]</scope>
    <source>
        <strain evidence="5 6">IBC0246</strain>
    </source>
</reference>